<dbReference type="Gene3D" id="3.90.70.10">
    <property type="entry name" value="Cysteine proteinases"/>
    <property type="match status" value="1"/>
</dbReference>
<evidence type="ECO:0000256" key="6">
    <source>
        <dbReference type="ARBA" id="ARBA00023157"/>
    </source>
</evidence>
<sequence>MKSLILLCVVLITGYCFPTSNESWSLFKRVFKKKYYSNEEEINRRQIWEENVAMIHQHNLEFDLGLHSYTLEMNQFGDMTNEEFRKQMNGFKMVSENERNPINYQTFSAPANLVLPDSVDWRTKGYVTYVKDQGQCGSCWAFSTTGALEGQHFAKTSQLVPLSEQNLVDCSLLNFGCNGGNQDLAFDYIKLHHGIDTEETYPYMAERQLCQFKKKNIGANVT</sequence>
<keyword evidence="6" id="KW-1015">Disulfide bond</keyword>
<reference evidence="11" key="1">
    <citation type="submission" date="2021-02" db="EMBL/GenBank/DDBJ databases">
        <authorList>
            <person name="Nowell W R."/>
        </authorList>
    </citation>
    <scope>NUCLEOTIDE SEQUENCE</scope>
</reference>
<evidence type="ECO:0008006" key="13">
    <source>
        <dbReference type="Google" id="ProtNLM"/>
    </source>
</evidence>
<dbReference type="InterPro" id="IPR000169">
    <property type="entry name" value="Pept_cys_AS"/>
</dbReference>
<feature type="domain" description="Peptidase C1A papain C-terminal" evidence="8">
    <location>
        <begin position="115"/>
        <end position="222"/>
    </location>
</feature>
<keyword evidence="2" id="KW-0645">Protease</keyword>
<gene>
    <name evidence="11" type="ORF">JXQ802_LOCUS55712</name>
    <name evidence="10" type="ORF">PYM288_LOCUS39173</name>
</gene>
<name>A0A816FC96_9BILA</name>
<dbReference type="PANTHER" id="PTHR12411">
    <property type="entry name" value="CYSTEINE PROTEASE FAMILY C1-RELATED"/>
    <property type="match status" value="1"/>
</dbReference>
<dbReference type="SUPFAM" id="SSF54001">
    <property type="entry name" value="Cysteine proteinases"/>
    <property type="match status" value="1"/>
</dbReference>
<keyword evidence="3" id="KW-0378">Hydrolase</keyword>
<dbReference type="CDD" id="cd02248">
    <property type="entry name" value="Peptidase_C1A"/>
    <property type="match status" value="1"/>
</dbReference>
<dbReference type="InterPro" id="IPR000668">
    <property type="entry name" value="Peptidase_C1A_C"/>
</dbReference>
<dbReference type="GO" id="GO:0006508">
    <property type="term" value="P:proteolysis"/>
    <property type="evidence" value="ECO:0007669"/>
    <property type="project" value="UniProtKB-KW"/>
</dbReference>
<evidence type="ECO:0000256" key="7">
    <source>
        <dbReference type="SAM" id="SignalP"/>
    </source>
</evidence>
<evidence type="ECO:0000256" key="5">
    <source>
        <dbReference type="ARBA" id="ARBA00023145"/>
    </source>
</evidence>
<keyword evidence="7" id="KW-0732">Signal</keyword>
<evidence type="ECO:0000256" key="3">
    <source>
        <dbReference type="ARBA" id="ARBA00022801"/>
    </source>
</evidence>
<evidence type="ECO:0000256" key="2">
    <source>
        <dbReference type="ARBA" id="ARBA00022670"/>
    </source>
</evidence>
<dbReference type="InterPro" id="IPR013201">
    <property type="entry name" value="Prot_inhib_I29"/>
</dbReference>
<dbReference type="PROSITE" id="PS00139">
    <property type="entry name" value="THIOL_PROTEASE_CYS"/>
    <property type="match status" value="1"/>
</dbReference>
<evidence type="ECO:0000256" key="4">
    <source>
        <dbReference type="ARBA" id="ARBA00022807"/>
    </source>
</evidence>
<organism evidence="11 12">
    <name type="scientific">Rotaria sordida</name>
    <dbReference type="NCBI Taxonomy" id="392033"/>
    <lineage>
        <taxon>Eukaryota</taxon>
        <taxon>Metazoa</taxon>
        <taxon>Spiralia</taxon>
        <taxon>Gnathifera</taxon>
        <taxon>Rotifera</taxon>
        <taxon>Eurotatoria</taxon>
        <taxon>Bdelloidea</taxon>
        <taxon>Philodinida</taxon>
        <taxon>Philodinidae</taxon>
        <taxon>Rotaria</taxon>
    </lineage>
</organism>
<dbReference type="Pfam" id="PF08246">
    <property type="entry name" value="Inhibitor_I29"/>
    <property type="match status" value="1"/>
</dbReference>
<keyword evidence="5" id="KW-0865">Zymogen</keyword>
<dbReference type="FunFam" id="3.90.70.10:FF:000332">
    <property type="entry name" value="Cathepsin L1"/>
    <property type="match status" value="1"/>
</dbReference>
<proteinExistence type="inferred from homology"/>
<dbReference type="Proteomes" id="UP000663854">
    <property type="component" value="Unassembled WGS sequence"/>
</dbReference>
<dbReference type="EMBL" id="CAJNOL010012155">
    <property type="protein sequence ID" value="CAF1658729.1"/>
    <property type="molecule type" value="Genomic_DNA"/>
</dbReference>
<feature type="signal peptide" evidence="7">
    <location>
        <begin position="1"/>
        <end position="18"/>
    </location>
</feature>
<feature type="non-terminal residue" evidence="11">
    <location>
        <position position="222"/>
    </location>
</feature>
<evidence type="ECO:0000256" key="1">
    <source>
        <dbReference type="ARBA" id="ARBA00008455"/>
    </source>
</evidence>
<dbReference type="GO" id="GO:0008234">
    <property type="term" value="F:cysteine-type peptidase activity"/>
    <property type="evidence" value="ECO:0007669"/>
    <property type="project" value="UniProtKB-KW"/>
</dbReference>
<evidence type="ECO:0000313" key="12">
    <source>
        <dbReference type="Proteomes" id="UP000663870"/>
    </source>
</evidence>
<dbReference type="Pfam" id="PF00112">
    <property type="entry name" value="Peptidase_C1"/>
    <property type="match status" value="1"/>
</dbReference>
<dbReference type="InterPro" id="IPR039417">
    <property type="entry name" value="Peptidase_C1A_papain-like"/>
</dbReference>
<dbReference type="EMBL" id="CAJNOH010010338">
    <property type="protein sequence ID" value="CAF1511635.1"/>
    <property type="molecule type" value="Genomic_DNA"/>
</dbReference>
<dbReference type="AlphaFoldDB" id="A0A816FC96"/>
<evidence type="ECO:0000313" key="11">
    <source>
        <dbReference type="EMBL" id="CAF1658729.1"/>
    </source>
</evidence>
<accession>A0A816FC96</accession>
<comment type="caution">
    <text evidence="11">The sequence shown here is derived from an EMBL/GenBank/DDBJ whole genome shotgun (WGS) entry which is preliminary data.</text>
</comment>
<feature type="chain" id="PRO_5036412861" description="Cathepsin L" evidence="7">
    <location>
        <begin position="19"/>
        <end position="222"/>
    </location>
</feature>
<dbReference type="InterPro" id="IPR038765">
    <property type="entry name" value="Papain-like_cys_pep_sf"/>
</dbReference>
<comment type="similarity">
    <text evidence="1">Belongs to the peptidase C1 family.</text>
</comment>
<dbReference type="Proteomes" id="UP000663870">
    <property type="component" value="Unassembled WGS sequence"/>
</dbReference>
<evidence type="ECO:0000259" key="8">
    <source>
        <dbReference type="SMART" id="SM00645"/>
    </source>
</evidence>
<keyword evidence="4" id="KW-0788">Thiol protease</keyword>
<evidence type="ECO:0000259" key="9">
    <source>
        <dbReference type="SMART" id="SM00848"/>
    </source>
</evidence>
<evidence type="ECO:0000313" key="10">
    <source>
        <dbReference type="EMBL" id="CAF1511635.1"/>
    </source>
</evidence>
<protein>
    <recommendedName>
        <fullName evidence="13">Cathepsin L</fullName>
    </recommendedName>
</protein>
<keyword evidence="12" id="KW-1185">Reference proteome</keyword>
<dbReference type="FunFam" id="1.10.287.2250:FF:000003">
    <property type="entry name" value="Cathepsin L"/>
    <property type="match status" value="1"/>
</dbReference>
<dbReference type="SMART" id="SM00848">
    <property type="entry name" value="Inhibitor_I29"/>
    <property type="match status" value="1"/>
</dbReference>
<dbReference type="SMART" id="SM00645">
    <property type="entry name" value="Pept_C1"/>
    <property type="match status" value="1"/>
</dbReference>
<dbReference type="InterPro" id="IPR013128">
    <property type="entry name" value="Peptidase_C1A"/>
</dbReference>
<feature type="domain" description="Cathepsin propeptide inhibitor" evidence="9">
    <location>
        <begin position="24"/>
        <end position="84"/>
    </location>
</feature>